<dbReference type="SMART" id="SM00397">
    <property type="entry name" value="t_SNARE"/>
    <property type="match status" value="1"/>
</dbReference>
<dbReference type="InterPro" id="IPR045242">
    <property type="entry name" value="Syntaxin"/>
</dbReference>
<dbReference type="GO" id="GO:0005484">
    <property type="term" value="F:SNAP receptor activity"/>
    <property type="evidence" value="ECO:0007669"/>
    <property type="project" value="InterPro"/>
</dbReference>
<dbReference type="InterPro" id="IPR000727">
    <property type="entry name" value="T_SNARE_dom"/>
</dbReference>
<evidence type="ECO:0000259" key="10">
    <source>
        <dbReference type="PROSITE" id="PS50192"/>
    </source>
</evidence>
<evidence type="ECO:0000256" key="3">
    <source>
        <dbReference type="ARBA" id="ARBA00022448"/>
    </source>
</evidence>
<dbReference type="Gene3D" id="1.20.58.70">
    <property type="match status" value="1"/>
</dbReference>
<dbReference type="GO" id="GO:0048278">
    <property type="term" value="P:vesicle docking"/>
    <property type="evidence" value="ECO:0007669"/>
    <property type="project" value="TreeGrafter"/>
</dbReference>
<dbReference type="GO" id="GO:0006888">
    <property type="term" value="P:endoplasmic reticulum to Golgi vesicle-mediated transport"/>
    <property type="evidence" value="ECO:0007669"/>
    <property type="project" value="TreeGrafter"/>
</dbReference>
<dbReference type="InterPro" id="IPR021538">
    <property type="entry name" value="Syntaxin-5_N"/>
</dbReference>
<sequence length="340" mass="37625">MPPSHSIQDRTPEFHAILREATHRLKSAPTSQRASLLSASQQRNASPGAPPSRSEFARRAADIGRGLSATMAKLERLTQLARRKTLFDDRPVEINELTFVIKQDLTGLDRNIKELQTLVPPREVSQKEGQEGEHSKNVVFMLRARLSTVGASFKETLETRTKNVQASKSRTENFLSSVGAAATSTTPNGTPGRTDSPLYQVPQPNGKPMSAATMDILSLDPSQSGGSALLRHQPASDQQLLLMEEGNNTYIEQRGEQIDMIERTMAELGGMFTQLAEMVSLQGEQIQRIDADVEDTLDNVEGAQRELLKYWGRVSGNRWLIAKLFGVLMIFFLLWVLIAG</sequence>
<dbReference type="InterPro" id="IPR010989">
    <property type="entry name" value="SNARE"/>
</dbReference>
<dbReference type="GO" id="GO:0006886">
    <property type="term" value="P:intracellular protein transport"/>
    <property type="evidence" value="ECO:0007669"/>
    <property type="project" value="InterPro"/>
</dbReference>
<dbReference type="InterPro" id="IPR006012">
    <property type="entry name" value="Syntaxin/epimorphin_CS"/>
</dbReference>
<evidence type="ECO:0000256" key="5">
    <source>
        <dbReference type="ARBA" id="ARBA00022989"/>
    </source>
</evidence>
<evidence type="ECO:0000256" key="8">
    <source>
        <dbReference type="SAM" id="MobiDB-lite"/>
    </source>
</evidence>
<keyword evidence="5 9" id="KW-1133">Transmembrane helix</keyword>
<feature type="domain" description="T-SNARE coiled-coil homology" evidence="10">
    <location>
        <begin position="248"/>
        <end position="310"/>
    </location>
</feature>
<evidence type="ECO:0000256" key="7">
    <source>
        <dbReference type="ARBA" id="ARBA00023136"/>
    </source>
</evidence>
<dbReference type="SUPFAM" id="SSF47661">
    <property type="entry name" value="t-snare proteins"/>
    <property type="match status" value="1"/>
</dbReference>
<accession>A0A6A6UP56</accession>
<dbReference type="Pfam" id="PF11416">
    <property type="entry name" value="Syntaxin-5_N"/>
    <property type="match status" value="1"/>
</dbReference>
<name>A0A6A6UP56_9PEZI</name>
<feature type="compositionally biased region" description="Low complexity" evidence="8">
    <location>
        <begin position="31"/>
        <end position="43"/>
    </location>
</feature>
<dbReference type="Proteomes" id="UP000799302">
    <property type="component" value="Unassembled WGS sequence"/>
</dbReference>
<evidence type="ECO:0000256" key="9">
    <source>
        <dbReference type="SAM" id="Phobius"/>
    </source>
</evidence>
<comment type="similarity">
    <text evidence="2">Belongs to the syntaxin family.</text>
</comment>
<evidence type="ECO:0000256" key="6">
    <source>
        <dbReference type="ARBA" id="ARBA00023054"/>
    </source>
</evidence>
<dbReference type="PROSITE" id="PS00914">
    <property type="entry name" value="SYNTAXIN"/>
    <property type="match status" value="1"/>
</dbReference>
<dbReference type="PANTHER" id="PTHR19957">
    <property type="entry name" value="SYNTAXIN"/>
    <property type="match status" value="1"/>
</dbReference>
<dbReference type="OrthoDB" id="421009at2759"/>
<evidence type="ECO:0000256" key="4">
    <source>
        <dbReference type="ARBA" id="ARBA00022692"/>
    </source>
</evidence>
<keyword evidence="3" id="KW-0813">Transport</keyword>
<dbReference type="EMBL" id="MU004230">
    <property type="protein sequence ID" value="KAF2674075.1"/>
    <property type="molecule type" value="Genomic_DNA"/>
</dbReference>
<protein>
    <submittedName>
        <fullName evidence="11">Syntaxin</fullName>
    </submittedName>
</protein>
<dbReference type="GO" id="GO:0006906">
    <property type="term" value="P:vesicle fusion"/>
    <property type="evidence" value="ECO:0007669"/>
    <property type="project" value="TreeGrafter"/>
</dbReference>
<reference evidence="11" key="1">
    <citation type="journal article" date="2020" name="Stud. Mycol.">
        <title>101 Dothideomycetes genomes: a test case for predicting lifestyles and emergence of pathogens.</title>
        <authorList>
            <person name="Haridas S."/>
            <person name="Albert R."/>
            <person name="Binder M."/>
            <person name="Bloem J."/>
            <person name="Labutti K."/>
            <person name="Salamov A."/>
            <person name="Andreopoulos B."/>
            <person name="Baker S."/>
            <person name="Barry K."/>
            <person name="Bills G."/>
            <person name="Bluhm B."/>
            <person name="Cannon C."/>
            <person name="Castanera R."/>
            <person name="Culley D."/>
            <person name="Daum C."/>
            <person name="Ezra D."/>
            <person name="Gonzalez J."/>
            <person name="Henrissat B."/>
            <person name="Kuo A."/>
            <person name="Liang C."/>
            <person name="Lipzen A."/>
            <person name="Lutzoni F."/>
            <person name="Magnuson J."/>
            <person name="Mondo S."/>
            <person name="Nolan M."/>
            <person name="Ohm R."/>
            <person name="Pangilinan J."/>
            <person name="Park H.-J."/>
            <person name="Ramirez L."/>
            <person name="Alfaro M."/>
            <person name="Sun H."/>
            <person name="Tritt A."/>
            <person name="Yoshinaga Y."/>
            <person name="Zwiers L.-H."/>
            <person name="Turgeon B."/>
            <person name="Goodwin S."/>
            <person name="Spatafora J."/>
            <person name="Crous P."/>
            <person name="Grigoriev I."/>
        </authorList>
    </citation>
    <scope>NUCLEOTIDE SEQUENCE</scope>
    <source>
        <strain evidence="11">CBS 115976</strain>
    </source>
</reference>
<dbReference type="AlphaFoldDB" id="A0A6A6UP56"/>
<keyword evidence="4 9" id="KW-0812">Transmembrane</keyword>
<keyword evidence="7 9" id="KW-0472">Membrane</keyword>
<keyword evidence="6" id="KW-0175">Coiled coil</keyword>
<proteinExistence type="inferred from homology"/>
<gene>
    <name evidence="11" type="ORF">BT63DRAFT_367114</name>
</gene>
<keyword evidence="12" id="KW-1185">Reference proteome</keyword>
<feature type="region of interest" description="Disordered" evidence="8">
    <location>
        <begin position="25"/>
        <end position="56"/>
    </location>
</feature>
<evidence type="ECO:0000313" key="11">
    <source>
        <dbReference type="EMBL" id="KAF2674075.1"/>
    </source>
</evidence>
<dbReference type="GO" id="GO:0000149">
    <property type="term" value="F:SNARE binding"/>
    <property type="evidence" value="ECO:0007669"/>
    <property type="project" value="TreeGrafter"/>
</dbReference>
<evidence type="ECO:0000256" key="2">
    <source>
        <dbReference type="ARBA" id="ARBA00009063"/>
    </source>
</evidence>
<organism evidence="11 12">
    <name type="scientific">Microthyrium microscopicum</name>
    <dbReference type="NCBI Taxonomy" id="703497"/>
    <lineage>
        <taxon>Eukaryota</taxon>
        <taxon>Fungi</taxon>
        <taxon>Dikarya</taxon>
        <taxon>Ascomycota</taxon>
        <taxon>Pezizomycotina</taxon>
        <taxon>Dothideomycetes</taxon>
        <taxon>Dothideomycetes incertae sedis</taxon>
        <taxon>Microthyriales</taxon>
        <taxon>Microthyriaceae</taxon>
        <taxon>Microthyrium</taxon>
    </lineage>
</organism>
<dbReference type="Pfam" id="PF05739">
    <property type="entry name" value="SNARE"/>
    <property type="match status" value="1"/>
</dbReference>
<dbReference type="GO" id="GO:0000139">
    <property type="term" value="C:Golgi membrane"/>
    <property type="evidence" value="ECO:0007669"/>
    <property type="project" value="TreeGrafter"/>
</dbReference>
<comment type="subcellular location">
    <subcellularLocation>
        <location evidence="1">Membrane</location>
        <topology evidence="1">Single-pass type IV membrane protein</topology>
    </subcellularLocation>
</comment>
<dbReference type="CDD" id="cd15844">
    <property type="entry name" value="SNARE_syntaxin5"/>
    <property type="match status" value="1"/>
</dbReference>
<dbReference type="PROSITE" id="PS50192">
    <property type="entry name" value="T_SNARE"/>
    <property type="match status" value="1"/>
</dbReference>
<evidence type="ECO:0000313" key="12">
    <source>
        <dbReference type="Proteomes" id="UP000799302"/>
    </source>
</evidence>
<feature type="transmembrane region" description="Helical" evidence="9">
    <location>
        <begin position="319"/>
        <end position="338"/>
    </location>
</feature>
<dbReference type="GO" id="GO:0031201">
    <property type="term" value="C:SNARE complex"/>
    <property type="evidence" value="ECO:0007669"/>
    <property type="project" value="TreeGrafter"/>
</dbReference>
<evidence type="ECO:0000256" key="1">
    <source>
        <dbReference type="ARBA" id="ARBA00004211"/>
    </source>
</evidence>
<dbReference type="PANTHER" id="PTHR19957:SF3">
    <property type="entry name" value="SYNTAXIN-5"/>
    <property type="match status" value="1"/>
</dbReference>